<proteinExistence type="predicted"/>
<sequence length="63" mass="7222">MTSIKIKNKMYLKYDGILSLLGAAKIRIMKDLDIKKICSVDSDFDKVKSISDFDKVKSIECIY</sequence>
<accession>A0A166E0Y7</accession>
<dbReference type="EMBL" id="LWMW01000098">
    <property type="protein sequence ID" value="KZX16158.1"/>
    <property type="molecule type" value="Genomic_DNA"/>
</dbReference>
<evidence type="ECO:0000313" key="2">
    <source>
        <dbReference type="Proteomes" id="UP000077275"/>
    </source>
</evidence>
<dbReference type="Proteomes" id="UP000077275">
    <property type="component" value="Unassembled WGS sequence"/>
</dbReference>
<name>A0A166E0Y7_9EURY</name>
<evidence type="ECO:0000313" key="1">
    <source>
        <dbReference type="EMBL" id="KZX16158.1"/>
    </source>
</evidence>
<protein>
    <submittedName>
        <fullName evidence="1">Uncharacterized protein</fullName>
    </submittedName>
</protein>
<reference evidence="1 2" key="1">
    <citation type="submission" date="2016-04" db="EMBL/GenBank/DDBJ databases">
        <title>Genome sequence of Methanobrevibacter cuticularis DSM 11139.</title>
        <authorList>
            <person name="Poehlein A."/>
            <person name="Seedorf H."/>
            <person name="Daniel R."/>
        </authorList>
    </citation>
    <scope>NUCLEOTIDE SEQUENCE [LARGE SCALE GENOMIC DNA]</scope>
    <source>
        <strain evidence="1 2">DSM 11139</strain>
    </source>
</reference>
<dbReference type="RefSeq" id="WP_067259620.1">
    <property type="nucleotide sequence ID" value="NZ_LWMW01000098.1"/>
</dbReference>
<dbReference type="AlphaFoldDB" id="A0A166E0Y7"/>
<comment type="caution">
    <text evidence="1">The sequence shown here is derived from an EMBL/GenBank/DDBJ whole genome shotgun (WGS) entry which is preliminary data.</text>
</comment>
<organism evidence="1 2">
    <name type="scientific">Methanobrevibacter cuticularis</name>
    <dbReference type="NCBI Taxonomy" id="47311"/>
    <lineage>
        <taxon>Archaea</taxon>
        <taxon>Methanobacteriati</taxon>
        <taxon>Methanobacteriota</taxon>
        <taxon>Methanomada group</taxon>
        <taxon>Methanobacteria</taxon>
        <taxon>Methanobacteriales</taxon>
        <taxon>Methanobacteriaceae</taxon>
        <taxon>Methanobrevibacter</taxon>
    </lineage>
</organism>
<dbReference type="PATRIC" id="fig|47311.3.peg.1130"/>
<gene>
    <name evidence="1" type="ORF">MBCUT_10240</name>
</gene>
<keyword evidence="2" id="KW-1185">Reference proteome</keyword>